<evidence type="ECO:0000256" key="1">
    <source>
        <dbReference type="ARBA" id="ARBA00022750"/>
    </source>
</evidence>
<dbReference type="Proteomes" id="UP000035681">
    <property type="component" value="Unplaced"/>
</dbReference>
<dbReference type="CDD" id="cd09272">
    <property type="entry name" value="RNase_HI_RT_Ty1"/>
    <property type="match status" value="1"/>
</dbReference>
<evidence type="ECO:0000313" key="6">
    <source>
        <dbReference type="WBParaSite" id="TCONS_00014044.p1"/>
    </source>
</evidence>
<sequence>MDTADVLKLFKTCKVPVLDSSNYRTWKDRIDLALFMQNTSLDELKEEKVEIKTAALRTTLSDKLSTESAEIETAADLIREIKGKFKRSKTAVMLKTVNQLLMRDQYDYLKLTFDDITTVETIILRLRTHKDLSIECRERSEVFVSKEDWRKNATYYVCNKKGHIPRQCPRKNKKNERAHIISEESEWNLEVNHSNRNLTEIIIDSGATLNIIRSKEMSTKVKSVDPKSITYGNEQTVKVDKVGSINICGIEIENCYYEPNAAGNLLSMSKLVDKGLIKFDSNVGPIALNDGKISVKIERRGNLYIIIHKSLEIINVYGFTKITAVKPLKTKEDGKVLKMGMHSNVSSFSNLAKRAMACVGSHVDKFFSEETITLITEISEKPWDQSVYNRVTPLMIIQVRCILTAFSCLPEGWIQGNKAETEVDPSEIRRRSAIAIRKARLVVKEYEEEKEIYHFASTTQLTNVRLIILLASKGMSNATLDIDSTFLQSDQRIEKYAKLPKEYVSKENKEEVMLLKKPLYGLREAPVLWNATITKFMLNLGYQKSMEDLTIFKKSETYVVVYVDDILIASKSKEEIKSFSANLKERFDIKNYGIIKIEEKRNFFKYEITRGKENEYKISMRKQIDKDAYTVENKKLNEDQQKIYKRLLGKLLYIAINGRSDIAYSTSGISSGAMKWKLLHRIIGYLKETINQCLTYSLSNDLKIEVYGDTSFALDSNMKSVTGLTCFVGGNIVNWKSTKQKRIAKKKVMRFLIKDYKKKTTLYTHNIPVLEAAAKDLGISTKSRSLKIDFAYVKDNLKFIDLKGIHSENMKADALTKKTSGIKLKDFWMTKQNNIKPEGAEEVSE</sequence>
<dbReference type="GO" id="GO:0006508">
    <property type="term" value="P:proteolysis"/>
    <property type="evidence" value="ECO:0007669"/>
    <property type="project" value="InterPro"/>
</dbReference>
<dbReference type="SUPFAM" id="SSF56672">
    <property type="entry name" value="DNA/RNA polymerases"/>
    <property type="match status" value="1"/>
</dbReference>
<dbReference type="InterPro" id="IPR013103">
    <property type="entry name" value="RVT_2"/>
</dbReference>
<keyword evidence="1" id="KW-0378">Hydrolase</keyword>
<proteinExistence type="predicted"/>
<keyword evidence="4" id="KW-1185">Reference proteome</keyword>
<keyword evidence="1" id="KW-0064">Aspartyl protease</keyword>
<dbReference type="AlphaFoldDB" id="A0A0K0DTV6"/>
<evidence type="ECO:0000313" key="5">
    <source>
        <dbReference type="WBParaSite" id="SSTP_0000066900.1"/>
    </source>
</evidence>
<protein>
    <submittedName>
        <fullName evidence="5 6">Reverse transcriptase Ty1/copia-type domain-containing protein</fullName>
    </submittedName>
</protein>
<dbReference type="GO" id="GO:0004190">
    <property type="term" value="F:aspartic-type endopeptidase activity"/>
    <property type="evidence" value="ECO:0007669"/>
    <property type="project" value="UniProtKB-KW"/>
</dbReference>
<dbReference type="InterPro" id="IPR001969">
    <property type="entry name" value="Aspartic_peptidase_AS"/>
</dbReference>
<evidence type="ECO:0000313" key="4">
    <source>
        <dbReference type="Proteomes" id="UP000035681"/>
    </source>
</evidence>
<dbReference type="InterPro" id="IPR043502">
    <property type="entry name" value="DNA/RNA_pol_sf"/>
</dbReference>
<keyword evidence="1" id="KW-0645">Protease</keyword>
<evidence type="ECO:0000259" key="2">
    <source>
        <dbReference type="Pfam" id="PF07727"/>
    </source>
</evidence>
<dbReference type="PROSITE" id="PS00141">
    <property type="entry name" value="ASP_PROTEASE"/>
    <property type="match status" value="1"/>
</dbReference>
<dbReference type="STRING" id="6248.A0A0K0DTV6"/>
<dbReference type="Pfam" id="PF22936">
    <property type="entry name" value="Pol_BBD"/>
    <property type="match status" value="1"/>
</dbReference>
<reference evidence="5" key="1">
    <citation type="submission" date="2015-08" db="UniProtKB">
        <authorList>
            <consortium name="WormBaseParasite"/>
        </authorList>
    </citation>
    <scope>IDENTIFICATION</scope>
</reference>
<dbReference type="InterPro" id="IPR054722">
    <property type="entry name" value="PolX-like_BBD"/>
</dbReference>
<dbReference type="Gene3D" id="3.30.70.270">
    <property type="match status" value="1"/>
</dbReference>
<dbReference type="PANTHER" id="PTHR11439:SF463">
    <property type="entry name" value="REVERSE TRANSCRIPTASE TY1_COPIA-TYPE DOMAIN-CONTAINING PROTEIN"/>
    <property type="match status" value="1"/>
</dbReference>
<accession>A0A0K0DTV6</accession>
<feature type="domain" description="Retrovirus-related Pol polyprotein from transposon TNT 1-94-like beta-barrel" evidence="3">
    <location>
        <begin position="202"/>
        <end position="275"/>
    </location>
</feature>
<dbReference type="Pfam" id="PF07727">
    <property type="entry name" value="RVT_2"/>
    <property type="match status" value="1"/>
</dbReference>
<dbReference type="InterPro" id="IPR043128">
    <property type="entry name" value="Rev_trsase/Diguanyl_cyclase"/>
</dbReference>
<dbReference type="WBParaSite" id="SSTP_0000066900.1">
    <property type="protein sequence ID" value="SSTP_0000066900.1"/>
    <property type="gene ID" value="SSTP_0000066900"/>
</dbReference>
<evidence type="ECO:0000259" key="3">
    <source>
        <dbReference type="Pfam" id="PF22936"/>
    </source>
</evidence>
<name>A0A0K0DTV6_STRER</name>
<feature type="domain" description="Reverse transcriptase Ty1/copia-type" evidence="2">
    <location>
        <begin position="437"/>
        <end position="596"/>
    </location>
</feature>
<organism evidence="5">
    <name type="scientific">Strongyloides stercoralis</name>
    <name type="common">Threadworm</name>
    <dbReference type="NCBI Taxonomy" id="6248"/>
    <lineage>
        <taxon>Eukaryota</taxon>
        <taxon>Metazoa</taxon>
        <taxon>Ecdysozoa</taxon>
        <taxon>Nematoda</taxon>
        <taxon>Chromadorea</taxon>
        <taxon>Rhabditida</taxon>
        <taxon>Tylenchina</taxon>
        <taxon>Panagrolaimomorpha</taxon>
        <taxon>Strongyloidoidea</taxon>
        <taxon>Strongyloididae</taxon>
        <taxon>Strongyloides</taxon>
    </lineage>
</organism>
<dbReference type="WBParaSite" id="TCONS_00014044.p1">
    <property type="protein sequence ID" value="TCONS_00014044.p1"/>
    <property type="gene ID" value="XLOC_009196"/>
</dbReference>
<dbReference type="PANTHER" id="PTHR11439">
    <property type="entry name" value="GAG-POL-RELATED RETROTRANSPOSON"/>
    <property type="match status" value="1"/>
</dbReference>